<evidence type="ECO:0000313" key="3">
    <source>
        <dbReference type="Proteomes" id="UP000030518"/>
    </source>
</evidence>
<organism evidence="2 3">
    <name type="scientific">Lysobacter dokdonensis DS-58</name>
    <dbReference type="NCBI Taxonomy" id="1300345"/>
    <lineage>
        <taxon>Bacteria</taxon>
        <taxon>Pseudomonadati</taxon>
        <taxon>Pseudomonadota</taxon>
        <taxon>Gammaproteobacteria</taxon>
        <taxon>Lysobacterales</taxon>
        <taxon>Lysobacteraceae</taxon>
        <taxon>Noviluteimonas</taxon>
    </lineage>
</organism>
<gene>
    <name evidence="2" type="ORF">LF41_3145</name>
</gene>
<protein>
    <submittedName>
        <fullName evidence="2">Uncharacterized protein</fullName>
    </submittedName>
</protein>
<accession>A0A0A2WH70</accession>
<comment type="caution">
    <text evidence="2">The sequence shown here is derived from an EMBL/GenBank/DDBJ whole genome shotgun (WGS) entry which is preliminary data.</text>
</comment>
<reference evidence="2 3" key="1">
    <citation type="submission" date="2014-09" db="EMBL/GenBank/DDBJ databases">
        <title>Genome sequences of Lysobacter dokdonensis DS-58.</title>
        <authorList>
            <person name="Kim J.F."/>
            <person name="Kwak M.-J."/>
        </authorList>
    </citation>
    <scope>NUCLEOTIDE SEQUENCE [LARGE SCALE GENOMIC DNA]</scope>
    <source>
        <strain evidence="2 3">DS-58</strain>
    </source>
</reference>
<dbReference type="EMBL" id="JRKJ01000009">
    <property type="protein sequence ID" value="KGQ19113.1"/>
    <property type="molecule type" value="Genomic_DNA"/>
</dbReference>
<evidence type="ECO:0000256" key="1">
    <source>
        <dbReference type="SAM" id="MobiDB-lite"/>
    </source>
</evidence>
<evidence type="ECO:0000313" key="2">
    <source>
        <dbReference type="EMBL" id="KGQ19113.1"/>
    </source>
</evidence>
<name>A0A0A2WH70_9GAMM</name>
<sequence length="40" mass="4304">MGADRLNPRKNKARREAGLGPCRGASAIHDRAPHPVRALS</sequence>
<feature type="region of interest" description="Disordered" evidence="1">
    <location>
        <begin position="1"/>
        <end position="40"/>
    </location>
</feature>
<dbReference type="Proteomes" id="UP000030518">
    <property type="component" value="Unassembled WGS sequence"/>
</dbReference>
<dbReference type="AlphaFoldDB" id="A0A0A2WH70"/>
<proteinExistence type="predicted"/>
<keyword evidence="3" id="KW-1185">Reference proteome</keyword>